<evidence type="ECO:0000313" key="1">
    <source>
        <dbReference type="EMBL" id="KAH3822857.1"/>
    </source>
</evidence>
<protein>
    <submittedName>
        <fullName evidence="1">Uncharacterized protein</fullName>
    </submittedName>
</protein>
<evidence type="ECO:0000313" key="2">
    <source>
        <dbReference type="Proteomes" id="UP000828390"/>
    </source>
</evidence>
<dbReference type="EMBL" id="JAIWYP010000005">
    <property type="protein sequence ID" value="KAH3822857.1"/>
    <property type="molecule type" value="Genomic_DNA"/>
</dbReference>
<proteinExistence type="predicted"/>
<organism evidence="1 2">
    <name type="scientific">Dreissena polymorpha</name>
    <name type="common">Zebra mussel</name>
    <name type="synonym">Mytilus polymorpha</name>
    <dbReference type="NCBI Taxonomy" id="45954"/>
    <lineage>
        <taxon>Eukaryota</taxon>
        <taxon>Metazoa</taxon>
        <taxon>Spiralia</taxon>
        <taxon>Lophotrochozoa</taxon>
        <taxon>Mollusca</taxon>
        <taxon>Bivalvia</taxon>
        <taxon>Autobranchia</taxon>
        <taxon>Heteroconchia</taxon>
        <taxon>Euheterodonta</taxon>
        <taxon>Imparidentia</taxon>
        <taxon>Neoheterodontei</taxon>
        <taxon>Myida</taxon>
        <taxon>Dreissenoidea</taxon>
        <taxon>Dreissenidae</taxon>
        <taxon>Dreissena</taxon>
    </lineage>
</organism>
<reference evidence="1" key="1">
    <citation type="journal article" date="2019" name="bioRxiv">
        <title>The Genome of the Zebra Mussel, Dreissena polymorpha: A Resource for Invasive Species Research.</title>
        <authorList>
            <person name="McCartney M.A."/>
            <person name="Auch B."/>
            <person name="Kono T."/>
            <person name="Mallez S."/>
            <person name="Zhang Y."/>
            <person name="Obille A."/>
            <person name="Becker A."/>
            <person name="Abrahante J.E."/>
            <person name="Garbe J."/>
            <person name="Badalamenti J.P."/>
            <person name="Herman A."/>
            <person name="Mangelson H."/>
            <person name="Liachko I."/>
            <person name="Sullivan S."/>
            <person name="Sone E.D."/>
            <person name="Koren S."/>
            <person name="Silverstein K.A.T."/>
            <person name="Beckman K.B."/>
            <person name="Gohl D.M."/>
        </authorList>
    </citation>
    <scope>NUCLEOTIDE SEQUENCE</scope>
    <source>
        <strain evidence="1">Duluth1</strain>
        <tissue evidence="1">Whole animal</tissue>
    </source>
</reference>
<dbReference type="Proteomes" id="UP000828390">
    <property type="component" value="Unassembled WGS sequence"/>
</dbReference>
<gene>
    <name evidence="1" type="ORF">DPMN_124649</name>
</gene>
<dbReference type="AlphaFoldDB" id="A0A9D4GZV5"/>
<sequence length="112" mass="11920">MVNCLGVSCMCAAGLGDCHRRTLLGSLLQEPRRSLRLSGSVADCQGVFCRCPDGLDTFTDWLGVSCRSPAGLKALLKPSQTVCDCPTGSQTILYRRKLPGSFLARVLGADKA</sequence>
<name>A0A9D4GZV5_DREPO</name>
<reference evidence="1" key="2">
    <citation type="submission" date="2020-11" db="EMBL/GenBank/DDBJ databases">
        <authorList>
            <person name="McCartney M.A."/>
            <person name="Auch B."/>
            <person name="Kono T."/>
            <person name="Mallez S."/>
            <person name="Becker A."/>
            <person name="Gohl D.M."/>
            <person name="Silverstein K.A.T."/>
            <person name="Koren S."/>
            <person name="Bechman K.B."/>
            <person name="Herman A."/>
            <person name="Abrahante J.E."/>
            <person name="Garbe J."/>
        </authorList>
    </citation>
    <scope>NUCLEOTIDE SEQUENCE</scope>
    <source>
        <strain evidence="1">Duluth1</strain>
        <tissue evidence="1">Whole animal</tissue>
    </source>
</reference>
<keyword evidence="2" id="KW-1185">Reference proteome</keyword>
<comment type="caution">
    <text evidence="1">The sequence shown here is derived from an EMBL/GenBank/DDBJ whole genome shotgun (WGS) entry which is preliminary data.</text>
</comment>
<accession>A0A9D4GZV5</accession>